<dbReference type="InterPro" id="IPR006935">
    <property type="entry name" value="Helicase/UvrB_N"/>
</dbReference>
<dbReference type="STRING" id="1963862.B4O97_04200"/>
<keyword evidence="5" id="KW-1185">Reference proteome</keyword>
<dbReference type="EMBL" id="MWQY01000003">
    <property type="protein sequence ID" value="ORC37400.1"/>
    <property type="molecule type" value="Genomic_DNA"/>
</dbReference>
<dbReference type="Pfam" id="PF04851">
    <property type="entry name" value="ResIII"/>
    <property type="match status" value="1"/>
</dbReference>
<dbReference type="InterPro" id="IPR054347">
    <property type="entry name" value="TOTE_primase"/>
</dbReference>
<dbReference type="OrthoDB" id="9802848at2"/>
<dbReference type="Proteomes" id="UP000192343">
    <property type="component" value="Unassembled WGS sequence"/>
</dbReference>
<evidence type="ECO:0000313" key="5">
    <source>
        <dbReference type="Proteomes" id="UP000192343"/>
    </source>
</evidence>
<feature type="domain" description="Helicase/UvrB N-terminal" evidence="2">
    <location>
        <begin position="437"/>
        <end position="494"/>
    </location>
</feature>
<evidence type="ECO:0000259" key="3">
    <source>
        <dbReference type="Pfam" id="PF22548"/>
    </source>
</evidence>
<reference evidence="4 5" key="1">
    <citation type="submission" date="2017-03" db="EMBL/GenBank/DDBJ databases">
        <title>Draft Genome sequence of Marispirochaeta sp. strain JC444.</title>
        <authorList>
            <person name="Shivani Y."/>
            <person name="Subhash Y."/>
            <person name="Sasikala C."/>
            <person name="Ramana C."/>
        </authorList>
    </citation>
    <scope>NUCLEOTIDE SEQUENCE [LARGE SCALE GENOMIC DNA]</scope>
    <source>
        <strain evidence="4 5">JC444</strain>
    </source>
</reference>
<proteinExistence type="predicted"/>
<dbReference type="InterPro" id="IPR027417">
    <property type="entry name" value="P-loop_NTPase"/>
</dbReference>
<dbReference type="GO" id="GO:0005524">
    <property type="term" value="F:ATP binding"/>
    <property type="evidence" value="ECO:0007669"/>
    <property type="project" value="InterPro"/>
</dbReference>
<feature type="coiled-coil region" evidence="1">
    <location>
        <begin position="1"/>
        <end position="35"/>
    </location>
</feature>
<evidence type="ECO:0000259" key="2">
    <source>
        <dbReference type="Pfam" id="PF04851"/>
    </source>
</evidence>
<dbReference type="AlphaFoldDB" id="A0A1Y1S1N5"/>
<dbReference type="Pfam" id="PF22548">
    <property type="entry name" value="AEP-TOTE"/>
    <property type="match status" value="1"/>
</dbReference>
<name>A0A1Y1S1N5_9SPIO</name>
<comment type="caution">
    <text evidence="4">The sequence shown here is derived from an EMBL/GenBank/DDBJ whole genome shotgun (WGS) entry which is preliminary data.</text>
</comment>
<sequence>MTEESKRISEIQRELQDIESHKQKLLVELKILESSKSEKVVSFAGEPIFSTPPETPENKISLFLKLFRCRDDLFPKYWENKRSEKKRYSPVCTNEWKRKICYKPNVKCSDCVNQAFMPFDKNAAWDHLTGKTTIGSYAINGQDRCIFLAADFDKSTWKEDVIAYQSAAEELHVQVAIEISKSGNGAHAWIFFNELVSACKARKLGDIILSNAMDSTNKLNLDSYDRFFPNQDYMPSGGFGNLIALPLQKEYRKQNRSVFVNKQMEVYPDQWEFLSSVHCLYAQDLDLILNKHLISLEYQYTNNRSGNEIKIDSDLYIAESILNVESEQEDQFSGTIEIIIDSQIAVPLKELPATVLRQLKKLATIANPKFFETQALRFSTWNIPKYIFCGENDSDFIFLPRGKLNNIIHLLTASGFEVLIKDNRNVNEQIELSFEGELFKHQQSAVQAIIDTDFCVLVAPTGTGKTVIAINLITIKKMRTLILVHRSTLIDQWID</sequence>
<keyword evidence="1" id="KW-0175">Coiled coil</keyword>
<accession>A0A1Y1S1N5</accession>
<organism evidence="4 5">
    <name type="scientific">Marispirochaeta aestuarii</name>
    <dbReference type="NCBI Taxonomy" id="1963862"/>
    <lineage>
        <taxon>Bacteria</taxon>
        <taxon>Pseudomonadati</taxon>
        <taxon>Spirochaetota</taxon>
        <taxon>Spirochaetia</taxon>
        <taxon>Spirochaetales</taxon>
        <taxon>Spirochaetaceae</taxon>
        <taxon>Marispirochaeta</taxon>
    </lineage>
</organism>
<evidence type="ECO:0000256" key="1">
    <source>
        <dbReference type="SAM" id="Coils"/>
    </source>
</evidence>
<dbReference type="GO" id="GO:0003677">
    <property type="term" value="F:DNA binding"/>
    <property type="evidence" value="ECO:0007669"/>
    <property type="project" value="InterPro"/>
</dbReference>
<dbReference type="SUPFAM" id="SSF52540">
    <property type="entry name" value="P-loop containing nucleoside triphosphate hydrolases"/>
    <property type="match status" value="1"/>
</dbReference>
<dbReference type="Gene3D" id="3.40.50.300">
    <property type="entry name" value="P-loop containing nucleotide triphosphate hydrolases"/>
    <property type="match status" value="1"/>
</dbReference>
<feature type="domain" description="TOTE conflict system primase" evidence="3">
    <location>
        <begin position="58"/>
        <end position="286"/>
    </location>
</feature>
<protein>
    <submittedName>
        <fullName evidence="4">Uncharacterized protein</fullName>
    </submittedName>
</protein>
<gene>
    <name evidence="4" type="ORF">B4O97_04200</name>
</gene>
<dbReference type="GO" id="GO:0016787">
    <property type="term" value="F:hydrolase activity"/>
    <property type="evidence" value="ECO:0007669"/>
    <property type="project" value="InterPro"/>
</dbReference>
<evidence type="ECO:0000313" key="4">
    <source>
        <dbReference type="EMBL" id="ORC37400.1"/>
    </source>
</evidence>